<comment type="caution">
    <text evidence="2">The sequence shown here is derived from an EMBL/GenBank/DDBJ whole genome shotgun (WGS) entry which is preliminary data.</text>
</comment>
<feature type="transmembrane region" description="Helical" evidence="1">
    <location>
        <begin position="33"/>
        <end position="53"/>
    </location>
</feature>
<evidence type="ECO:0000256" key="1">
    <source>
        <dbReference type="SAM" id="Phobius"/>
    </source>
</evidence>
<accession>M2ZM95</accession>
<evidence type="ECO:0000313" key="3">
    <source>
        <dbReference type="Proteomes" id="UP000054226"/>
    </source>
</evidence>
<feature type="transmembrane region" description="Helical" evidence="1">
    <location>
        <begin position="6"/>
        <end position="26"/>
    </location>
</feature>
<gene>
    <name evidence="2" type="ORF">H074_10120</name>
</gene>
<organism evidence="2 3">
    <name type="scientific">Amycolatopsis decaplanina DSM 44594</name>
    <dbReference type="NCBI Taxonomy" id="1284240"/>
    <lineage>
        <taxon>Bacteria</taxon>
        <taxon>Bacillati</taxon>
        <taxon>Actinomycetota</taxon>
        <taxon>Actinomycetes</taxon>
        <taxon>Pseudonocardiales</taxon>
        <taxon>Pseudonocardiaceae</taxon>
        <taxon>Amycolatopsis</taxon>
    </lineage>
</organism>
<keyword evidence="1" id="KW-1133">Transmembrane helix</keyword>
<reference evidence="2 3" key="1">
    <citation type="journal article" date="2013" name="Genome Announc.">
        <title>Draft Genome Sequence of Amycolatopsis decaplanina Strain DSM 44594T.</title>
        <authorList>
            <person name="Kaur N."/>
            <person name="Kumar S."/>
            <person name="Bala M."/>
            <person name="Raghava G.P."/>
            <person name="Mayilraj S."/>
        </authorList>
    </citation>
    <scope>NUCLEOTIDE SEQUENCE [LARGE SCALE GENOMIC DNA]</scope>
    <source>
        <strain evidence="2 3">DSM 44594</strain>
    </source>
</reference>
<sequence>MAVVSNTTIAVLLFALGGFLIGGVYATWKSVKFMAVVLGIGALLAIGGAIAWLA</sequence>
<keyword evidence="1" id="KW-0812">Transmembrane</keyword>
<dbReference type="Proteomes" id="UP000054226">
    <property type="component" value="Unassembled WGS sequence"/>
</dbReference>
<protein>
    <submittedName>
        <fullName evidence="2">Uncharacterized protein</fullName>
    </submittedName>
</protein>
<keyword evidence="3" id="KW-1185">Reference proteome</keyword>
<evidence type="ECO:0000313" key="2">
    <source>
        <dbReference type="EMBL" id="EME61519.1"/>
    </source>
</evidence>
<dbReference type="AlphaFoldDB" id="M2ZM95"/>
<keyword evidence="1" id="KW-0472">Membrane</keyword>
<name>M2ZM95_9PSEU</name>
<dbReference type="EMBL" id="AOHO01000045">
    <property type="protein sequence ID" value="EME61519.1"/>
    <property type="molecule type" value="Genomic_DNA"/>
</dbReference>
<proteinExistence type="predicted"/>
<dbReference type="PATRIC" id="fig|1284240.4.peg.2051"/>